<organism evidence="1 2">
    <name type="scientific">Triticum urartu</name>
    <name type="common">Red wild einkorn</name>
    <name type="synonym">Crithodium urartu</name>
    <dbReference type="NCBI Taxonomy" id="4572"/>
    <lineage>
        <taxon>Eukaryota</taxon>
        <taxon>Viridiplantae</taxon>
        <taxon>Streptophyta</taxon>
        <taxon>Embryophyta</taxon>
        <taxon>Tracheophyta</taxon>
        <taxon>Spermatophyta</taxon>
        <taxon>Magnoliopsida</taxon>
        <taxon>Liliopsida</taxon>
        <taxon>Poales</taxon>
        <taxon>Poaceae</taxon>
        <taxon>BOP clade</taxon>
        <taxon>Pooideae</taxon>
        <taxon>Triticodae</taxon>
        <taxon>Triticeae</taxon>
        <taxon>Triticinae</taxon>
        <taxon>Triticum</taxon>
    </lineage>
</organism>
<name>A0A8R7K6L5_TRIUA</name>
<dbReference type="AlphaFoldDB" id="A0A8R7K6L5"/>
<reference evidence="2" key="1">
    <citation type="journal article" date="2013" name="Nature">
        <title>Draft genome of the wheat A-genome progenitor Triticum urartu.</title>
        <authorList>
            <person name="Ling H.Q."/>
            <person name="Zhao S."/>
            <person name="Liu D."/>
            <person name="Wang J."/>
            <person name="Sun H."/>
            <person name="Zhang C."/>
            <person name="Fan H."/>
            <person name="Li D."/>
            <person name="Dong L."/>
            <person name="Tao Y."/>
            <person name="Gao C."/>
            <person name="Wu H."/>
            <person name="Li Y."/>
            <person name="Cui Y."/>
            <person name="Guo X."/>
            <person name="Zheng S."/>
            <person name="Wang B."/>
            <person name="Yu K."/>
            <person name="Liang Q."/>
            <person name="Yang W."/>
            <person name="Lou X."/>
            <person name="Chen J."/>
            <person name="Feng M."/>
            <person name="Jian J."/>
            <person name="Zhang X."/>
            <person name="Luo G."/>
            <person name="Jiang Y."/>
            <person name="Liu J."/>
            <person name="Wang Z."/>
            <person name="Sha Y."/>
            <person name="Zhang B."/>
            <person name="Wu H."/>
            <person name="Tang D."/>
            <person name="Shen Q."/>
            <person name="Xue P."/>
            <person name="Zou S."/>
            <person name="Wang X."/>
            <person name="Liu X."/>
            <person name="Wang F."/>
            <person name="Yang Y."/>
            <person name="An X."/>
            <person name="Dong Z."/>
            <person name="Zhang K."/>
            <person name="Zhang X."/>
            <person name="Luo M.C."/>
            <person name="Dvorak J."/>
            <person name="Tong Y."/>
            <person name="Wang J."/>
            <person name="Yang H."/>
            <person name="Li Z."/>
            <person name="Wang D."/>
            <person name="Zhang A."/>
            <person name="Wang J."/>
        </authorList>
    </citation>
    <scope>NUCLEOTIDE SEQUENCE</scope>
    <source>
        <strain evidence="2">cv. G1812</strain>
    </source>
</reference>
<sequence>MTFLPLGESTYCFRLGSRAYWHMHGCCSFILLQHDAVGAALPMMAPAHGVSCSALQVAASAPAGATISTTAEKARSATTTCPKYFMASF</sequence>
<dbReference type="Gramene" id="TuG1812G0100004130.01.T01">
    <property type="protein sequence ID" value="TuG1812G0100004130.01.T01.cds338570"/>
    <property type="gene ID" value="TuG1812G0100004130.01"/>
</dbReference>
<evidence type="ECO:0000313" key="1">
    <source>
        <dbReference type="EnsemblPlants" id="TuG1812G0100004130.01.T01.cds338570"/>
    </source>
</evidence>
<accession>A0A8R7K6L5</accession>
<reference evidence="1" key="3">
    <citation type="submission" date="2022-06" db="UniProtKB">
        <authorList>
            <consortium name="EnsemblPlants"/>
        </authorList>
    </citation>
    <scope>IDENTIFICATION</scope>
</reference>
<evidence type="ECO:0000313" key="2">
    <source>
        <dbReference type="Proteomes" id="UP000015106"/>
    </source>
</evidence>
<keyword evidence="2" id="KW-1185">Reference proteome</keyword>
<protein>
    <submittedName>
        <fullName evidence="1">Uncharacterized protein</fullName>
    </submittedName>
</protein>
<dbReference type="Proteomes" id="UP000015106">
    <property type="component" value="Chromosome 1"/>
</dbReference>
<reference evidence="1" key="2">
    <citation type="submission" date="2018-03" db="EMBL/GenBank/DDBJ databases">
        <title>The Triticum urartu genome reveals the dynamic nature of wheat genome evolution.</title>
        <authorList>
            <person name="Ling H."/>
            <person name="Ma B."/>
            <person name="Shi X."/>
            <person name="Liu H."/>
            <person name="Dong L."/>
            <person name="Sun H."/>
            <person name="Cao Y."/>
            <person name="Gao Q."/>
            <person name="Zheng S."/>
            <person name="Li Y."/>
            <person name="Yu Y."/>
            <person name="Du H."/>
            <person name="Qi M."/>
            <person name="Li Y."/>
            <person name="Yu H."/>
            <person name="Cui Y."/>
            <person name="Wang N."/>
            <person name="Chen C."/>
            <person name="Wu H."/>
            <person name="Zhao Y."/>
            <person name="Zhang J."/>
            <person name="Li Y."/>
            <person name="Zhou W."/>
            <person name="Zhang B."/>
            <person name="Hu W."/>
            <person name="Eijk M."/>
            <person name="Tang J."/>
            <person name="Witsenboer H."/>
            <person name="Zhao S."/>
            <person name="Li Z."/>
            <person name="Zhang A."/>
            <person name="Wang D."/>
            <person name="Liang C."/>
        </authorList>
    </citation>
    <scope>NUCLEOTIDE SEQUENCE [LARGE SCALE GENOMIC DNA]</scope>
    <source>
        <strain evidence="1">cv. G1812</strain>
    </source>
</reference>
<proteinExistence type="predicted"/>
<dbReference type="EnsemblPlants" id="TuG1812G0100004130.01.T01">
    <property type="protein sequence ID" value="TuG1812G0100004130.01.T01.cds338570"/>
    <property type="gene ID" value="TuG1812G0100004130.01"/>
</dbReference>